<dbReference type="RefSeq" id="WP_063358110.1">
    <property type="nucleotide sequence ID" value="NZ_AQHB01000023.1"/>
</dbReference>
<dbReference type="Pfam" id="PF00486">
    <property type="entry name" value="Trans_reg_C"/>
    <property type="match status" value="1"/>
</dbReference>
<dbReference type="SUPFAM" id="SSF46894">
    <property type="entry name" value="C-terminal effector domain of the bipartite response regulators"/>
    <property type="match status" value="1"/>
</dbReference>
<dbReference type="InterPro" id="IPR011006">
    <property type="entry name" value="CheY-like_superfamily"/>
</dbReference>
<dbReference type="PROSITE" id="PS51755">
    <property type="entry name" value="OMPR_PHOB"/>
    <property type="match status" value="1"/>
</dbReference>
<dbReference type="CDD" id="cd00383">
    <property type="entry name" value="trans_reg_C"/>
    <property type="match status" value="1"/>
</dbReference>
<evidence type="ECO:0000259" key="5">
    <source>
        <dbReference type="PROSITE" id="PS51755"/>
    </source>
</evidence>
<organism evidence="6 7">
    <name type="scientific">Pseudoalteromonas luteoviolacea DSM 6061</name>
    <dbReference type="NCBI Taxonomy" id="1365250"/>
    <lineage>
        <taxon>Bacteria</taxon>
        <taxon>Pseudomonadati</taxon>
        <taxon>Pseudomonadota</taxon>
        <taxon>Gammaproteobacteria</taxon>
        <taxon>Alteromonadales</taxon>
        <taxon>Pseudoalteromonadaceae</taxon>
        <taxon>Pseudoalteromonas</taxon>
    </lineage>
</organism>
<dbReference type="GO" id="GO:0005829">
    <property type="term" value="C:cytosol"/>
    <property type="evidence" value="ECO:0007669"/>
    <property type="project" value="TreeGrafter"/>
</dbReference>
<dbReference type="InterPro" id="IPR039420">
    <property type="entry name" value="WalR-like"/>
</dbReference>
<feature type="domain" description="OmpR/PhoB-type" evidence="5">
    <location>
        <begin position="128"/>
        <end position="228"/>
    </location>
</feature>
<dbReference type="AlphaFoldDB" id="A0A166VW84"/>
<dbReference type="Gene3D" id="1.10.10.10">
    <property type="entry name" value="Winged helix-like DNA-binding domain superfamily/Winged helix DNA-binding domain"/>
    <property type="match status" value="1"/>
</dbReference>
<proteinExistence type="predicted"/>
<dbReference type="Pfam" id="PF00072">
    <property type="entry name" value="Response_reg"/>
    <property type="match status" value="1"/>
</dbReference>
<comment type="caution">
    <text evidence="6">The sequence shown here is derived from an EMBL/GenBank/DDBJ whole genome shotgun (WGS) entry which is preliminary data.</text>
</comment>
<sequence length="229" mass="25103">MTKSILIVEDDKEMAELTSMLFESEGYRCAICSDGDKAIEMVQALNPELVLLDLMLPGKSGLQICKEIRAFYTGAVLVLTGQDNEISEVALLKAGADDYVLKPLKPHVLIARVESIFRRLTPIEQTSAEHLVISGLHIYPTKRTVQLASGEALNLTTAEFDILLLLAQSAGTAVSRDECSRVSRGIESDAYDRSIDMRISGLRKKLSNTPIGDSIIVTVRNKGYMLSKS</sequence>
<dbReference type="Proteomes" id="UP000076643">
    <property type="component" value="Unassembled WGS sequence"/>
</dbReference>
<dbReference type="Gene3D" id="3.40.50.2300">
    <property type="match status" value="1"/>
</dbReference>
<feature type="domain" description="Response regulatory" evidence="4">
    <location>
        <begin position="4"/>
        <end position="117"/>
    </location>
</feature>
<dbReference type="PANTHER" id="PTHR48111">
    <property type="entry name" value="REGULATOR OF RPOS"/>
    <property type="match status" value="1"/>
</dbReference>
<dbReference type="InterPro" id="IPR001867">
    <property type="entry name" value="OmpR/PhoB-type_DNA-bd"/>
</dbReference>
<dbReference type="InterPro" id="IPR016032">
    <property type="entry name" value="Sig_transdc_resp-reg_C-effctor"/>
</dbReference>
<evidence type="ECO:0000256" key="1">
    <source>
        <dbReference type="ARBA" id="ARBA00023125"/>
    </source>
</evidence>
<dbReference type="SMART" id="SM00862">
    <property type="entry name" value="Trans_reg_C"/>
    <property type="match status" value="1"/>
</dbReference>
<evidence type="ECO:0000259" key="4">
    <source>
        <dbReference type="PROSITE" id="PS50110"/>
    </source>
</evidence>
<feature type="DNA-binding region" description="OmpR/PhoB-type" evidence="3">
    <location>
        <begin position="128"/>
        <end position="228"/>
    </location>
</feature>
<dbReference type="PANTHER" id="PTHR48111:SF47">
    <property type="entry name" value="TRANSCRIPTIONAL REGULATORY PROTEIN RSTA"/>
    <property type="match status" value="1"/>
</dbReference>
<keyword evidence="2" id="KW-0597">Phosphoprotein</keyword>
<dbReference type="PROSITE" id="PS50110">
    <property type="entry name" value="RESPONSE_REGULATORY"/>
    <property type="match status" value="1"/>
</dbReference>
<evidence type="ECO:0000313" key="7">
    <source>
        <dbReference type="Proteomes" id="UP000076643"/>
    </source>
</evidence>
<protein>
    <recommendedName>
        <fullName evidence="8">Chemotaxis protein CheY</fullName>
    </recommendedName>
</protein>
<dbReference type="GO" id="GO:0006355">
    <property type="term" value="P:regulation of DNA-templated transcription"/>
    <property type="evidence" value="ECO:0007669"/>
    <property type="project" value="InterPro"/>
</dbReference>
<feature type="modified residue" description="4-aspartylphosphate" evidence="2">
    <location>
        <position position="53"/>
    </location>
</feature>
<evidence type="ECO:0008006" key="8">
    <source>
        <dbReference type="Google" id="ProtNLM"/>
    </source>
</evidence>
<evidence type="ECO:0000256" key="3">
    <source>
        <dbReference type="PROSITE-ProRule" id="PRU01091"/>
    </source>
</evidence>
<dbReference type="GO" id="GO:0032993">
    <property type="term" value="C:protein-DNA complex"/>
    <property type="evidence" value="ECO:0007669"/>
    <property type="project" value="TreeGrafter"/>
</dbReference>
<dbReference type="PATRIC" id="fig|1365250.3.peg.3606"/>
<dbReference type="InterPro" id="IPR036388">
    <property type="entry name" value="WH-like_DNA-bd_sf"/>
</dbReference>
<evidence type="ECO:0000256" key="2">
    <source>
        <dbReference type="PROSITE-ProRule" id="PRU00169"/>
    </source>
</evidence>
<name>A0A166VW84_9GAMM</name>
<keyword evidence="7" id="KW-1185">Reference proteome</keyword>
<dbReference type="SUPFAM" id="SSF52172">
    <property type="entry name" value="CheY-like"/>
    <property type="match status" value="1"/>
</dbReference>
<dbReference type="EMBL" id="AUYB01000120">
    <property type="protein sequence ID" value="KZN33941.1"/>
    <property type="molecule type" value="Genomic_DNA"/>
</dbReference>
<evidence type="ECO:0000313" key="6">
    <source>
        <dbReference type="EMBL" id="KZN33941.1"/>
    </source>
</evidence>
<keyword evidence="1 3" id="KW-0238">DNA-binding</keyword>
<dbReference type="GO" id="GO:0000156">
    <property type="term" value="F:phosphorelay response regulator activity"/>
    <property type="evidence" value="ECO:0007669"/>
    <property type="project" value="TreeGrafter"/>
</dbReference>
<dbReference type="GeneID" id="57361994"/>
<reference evidence="6 7" key="1">
    <citation type="submission" date="2013-07" db="EMBL/GenBank/DDBJ databases">
        <title>Comparative Genomic and Metabolomic Analysis of Twelve Strains of Pseudoalteromonas luteoviolacea.</title>
        <authorList>
            <person name="Vynne N.G."/>
            <person name="Mansson M."/>
            <person name="Gram L."/>
        </authorList>
    </citation>
    <scope>NUCLEOTIDE SEQUENCE [LARGE SCALE GENOMIC DNA]</scope>
    <source>
        <strain evidence="6 7">DSM 6061</strain>
    </source>
</reference>
<gene>
    <name evidence="6" type="ORF">N475_19545</name>
</gene>
<dbReference type="SMART" id="SM00448">
    <property type="entry name" value="REC"/>
    <property type="match status" value="1"/>
</dbReference>
<accession>A0A166VW84</accession>
<dbReference type="GO" id="GO:0000976">
    <property type="term" value="F:transcription cis-regulatory region binding"/>
    <property type="evidence" value="ECO:0007669"/>
    <property type="project" value="TreeGrafter"/>
</dbReference>
<dbReference type="InterPro" id="IPR001789">
    <property type="entry name" value="Sig_transdc_resp-reg_receiver"/>
</dbReference>